<dbReference type="Pfam" id="PF04255">
    <property type="entry name" value="DUF433"/>
    <property type="match status" value="1"/>
</dbReference>
<dbReference type="RefSeq" id="WP_200236960.1">
    <property type="nucleotide sequence ID" value="NZ_NRRV01000022.1"/>
</dbReference>
<dbReference type="Proteomes" id="UP000748752">
    <property type="component" value="Unassembled WGS sequence"/>
</dbReference>
<dbReference type="PANTHER" id="PTHR34849">
    <property type="entry name" value="SSL5025 PROTEIN"/>
    <property type="match status" value="1"/>
</dbReference>
<reference evidence="1 2" key="1">
    <citation type="journal article" date="2020" name="Microorganisms">
        <title>Osmotic Adaptation and Compatible Solute Biosynthesis of Phototrophic Bacteria as Revealed from Genome Analyses.</title>
        <authorList>
            <person name="Imhoff J.F."/>
            <person name="Rahn T."/>
            <person name="Kunzel S."/>
            <person name="Keller A."/>
            <person name="Neulinger S.C."/>
        </authorList>
    </citation>
    <scope>NUCLEOTIDE SEQUENCE [LARGE SCALE GENOMIC DNA]</scope>
    <source>
        <strain evidence="1 2">DSM 6210</strain>
    </source>
</reference>
<comment type="caution">
    <text evidence="1">The sequence shown here is derived from an EMBL/GenBank/DDBJ whole genome shotgun (WGS) entry which is preliminary data.</text>
</comment>
<gene>
    <name evidence="1" type="ORF">CKO31_10595</name>
</gene>
<sequence length="74" mass="8097">MPEQRITIDPTVCGGRPCIRGMRIRVSDVLDMLAAGASTDEILDDYPYLEAEDIRAALSYAARLVEVRGDSARA</sequence>
<dbReference type="InterPro" id="IPR036388">
    <property type="entry name" value="WH-like_DNA-bd_sf"/>
</dbReference>
<accession>A0ABS1CIJ8</accession>
<dbReference type="SUPFAM" id="SSF46689">
    <property type="entry name" value="Homeodomain-like"/>
    <property type="match status" value="1"/>
</dbReference>
<dbReference type="EMBL" id="NRRV01000022">
    <property type="protein sequence ID" value="MBK1631181.1"/>
    <property type="molecule type" value="Genomic_DNA"/>
</dbReference>
<dbReference type="PANTHER" id="PTHR34849:SF3">
    <property type="entry name" value="SSR2962 PROTEIN"/>
    <property type="match status" value="1"/>
</dbReference>
<evidence type="ECO:0000313" key="1">
    <source>
        <dbReference type="EMBL" id="MBK1631181.1"/>
    </source>
</evidence>
<name>A0ABS1CIJ8_9GAMM</name>
<keyword evidence="2" id="KW-1185">Reference proteome</keyword>
<dbReference type="Gene3D" id="1.10.10.10">
    <property type="entry name" value="Winged helix-like DNA-binding domain superfamily/Winged helix DNA-binding domain"/>
    <property type="match status" value="1"/>
</dbReference>
<dbReference type="InterPro" id="IPR007367">
    <property type="entry name" value="DUF433"/>
</dbReference>
<proteinExistence type="predicted"/>
<evidence type="ECO:0000313" key="2">
    <source>
        <dbReference type="Proteomes" id="UP000748752"/>
    </source>
</evidence>
<protein>
    <recommendedName>
        <fullName evidence="3">DUF433 domain-containing protein</fullName>
    </recommendedName>
</protein>
<dbReference type="InterPro" id="IPR009057">
    <property type="entry name" value="Homeodomain-like_sf"/>
</dbReference>
<evidence type="ECO:0008006" key="3">
    <source>
        <dbReference type="Google" id="ProtNLM"/>
    </source>
</evidence>
<organism evidence="1 2">
    <name type="scientific">Thiohalocapsa halophila</name>
    <dbReference type="NCBI Taxonomy" id="69359"/>
    <lineage>
        <taxon>Bacteria</taxon>
        <taxon>Pseudomonadati</taxon>
        <taxon>Pseudomonadota</taxon>
        <taxon>Gammaproteobacteria</taxon>
        <taxon>Chromatiales</taxon>
        <taxon>Chromatiaceae</taxon>
        <taxon>Thiohalocapsa</taxon>
    </lineage>
</organism>